<protein>
    <submittedName>
        <fullName evidence="4">Damage-inducible protein DinB</fullName>
    </submittedName>
</protein>
<feature type="binding site" evidence="3">
    <location>
        <position position="150"/>
    </location>
    <ligand>
        <name>a divalent metal cation</name>
        <dbReference type="ChEBI" id="CHEBI:60240"/>
    </ligand>
</feature>
<comment type="similarity">
    <text evidence="1">Belongs to the DinB family.</text>
</comment>
<dbReference type="InterPro" id="IPR034660">
    <property type="entry name" value="DinB/YfiT-like"/>
</dbReference>
<evidence type="ECO:0000256" key="1">
    <source>
        <dbReference type="ARBA" id="ARBA00008635"/>
    </source>
</evidence>
<dbReference type="InterPro" id="IPR007837">
    <property type="entry name" value="DinB"/>
</dbReference>
<feature type="binding site" evidence="3">
    <location>
        <position position="50"/>
    </location>
    <ligand>
        <name>a divalent metal cation</name>
        <dbReference type="ChEBI" id="CHEBI:60240"/>
    </ligand>
</feature>
<keyword evidence="5" id="KW-1185">Reference proteome</keyword>
<gene>
    <name evidence="4" type="ORF">FLL46_00800</name>
</gene>
<dbReference type="PANTHER" id="PTHR37302">
    <property type="entry name" value="SLR1116 PROTEIN"/>
    <property type="match status" value="1"/>
</dbReference>
<reference evidence="4 5" key="1">
    <citation type="submission" date="2019-07" db="EMBL/GenBank/DDBJ databases">
        <title>Draft genome for Aliikangiella sp. M105.</title>
        <authorList>
            <person name="Wang G."/>
        </authorList>
    </citation>
    <scope>NUCLEOTIDE SEQUENCE [LARGE SCALE GENOMIC DNA]</scope>
    <source>
        <strain evidence="4 5">M105</strain>
    </source>
</reference>
<evidence type="ECO:0000256" key="2">
    <source>
        <dbReference type="ARBA" id="ARBA00022723"/>
    </source>
</evidence>
<accession>A0A545UJ10</accession>
<feature type="binding site" evidence="3">
    <location>
        <position position="146"/>
    </location>
    <ligand>
        <name>a divalent metal cation</name>
        <dbReference type="ChEBI" id="CHEBI:60240"/>
    </ligand>
</feature>
<dbReference type="EMBL" id="VIKS01000001">
    <property type="protein sequence ID" value="TQV89451.1"/>
    <property type="molecule type" value="Genomic_DNA"/>
</dbReference>
<dbReference type="Pfam" id="PF05163">
    <property type="entry name" value="DinB"/>
    <property type="match status" value="1"/>
</dbReference>
<dbReference type="OrthoDB" id="9807509at2"/>
<name>A0A545UJ10_9GAMM</name>
<evidence type="ECO:0000256" key="3">
    <source>
        <dbReference type="PIRSR" id="PIRSR607837-1"/>
    </source>
</evidence>
<dbReference type="Proteomes" id="UP000315439">
    <property type="component" value="Unassembled WGS sequence"/>
</dbReference>
<dbReference type="AlphaFoldDB" id="A0A545UJ10"/>
<proteinExistence type="inferred from homology"/>
<dbReference type="GO" id="GO:0046872">
    <property type="term" value="F:metal ion binding"/>
    <property type="evidence" value="ECO:0007669"/>
    <property type="project" value="UniProtKB-KW"/>
</dbReference>
<dbReference type="RefSeq" id="WP_142891515.1">
    <property type="nucleotide sequence ID" value="NZ_ML660160.1"/>
</dbReference>
<sequence>MSLTNNFKMLSLYNQRINNQLLDCCFSLPNELLVKETHSFFSNIISYWNHILFGDLIISGRLAKNQIAGLSLEDLAGFPIPKSPNDIYYHNLEAISELRKKVDRVIINYCENLVDTDCERKITYQTTEGKSFTKSVAELTQHLFNHQTHHRGQLTCILSQFGADYGCMDLPVIVPEGSQV</sequence>
<dbReference type="PANTHER" id="PTHR37302:SF1">
    <property type="entry name" value="PROTEIN DINB"/>
    <property type="match status" value="1"/>
</dbReference>
<evidence type="ECO:0000313" key="5">
    <source>
        <dbReference type="Proteomes" id="UP000315439"/>
    </source>
</evidence>
<dbReference type="SUPFAM" id="SSF109854">
    <property type="entry name" value="DinB/YfiT-like putative metalloenzymes"/>
    <property type="match status" value="1"/>
</dbReference>
<keyword evidence="2 3" id="KW-0479">Metal-binding</keyword>
<dbReference type="Gene3D" id="1.20.120.450">
    <property type="entry name" value="dinb family like domain"/>
    <property type="match status" value="1"/>
</dbReference>
<organism evidence="4 5">
    <name type="scientific">Aliikangiella coralliicola</name>
    <dbReference type="NCBI Taxonomy" id="2592383"/>
    <lineage>
        <taxon>Bacteria</taxon>
        <taxon>Pseudomonadati</taxon>
        <taxon>Pseudomonadota</taxon>
        <taxon>Gammaproteobacteria</taxon>
        <taxon>Oceanospirillales</taxon>
        <taxon>Pleioneaceae</taxon>
        <taxon>Aliikangiella</taxon>
    </lineage>
</organism>
<comment type="caution">
    <text evidence="4">The sequence shown here is derived from an EMBL/GenBank/DDBJ whole genome shotgun (WGS) entry which is preliminary data.</text>
</comment>
<evidence type="ECO:0000313" key="4">
    <source>
        <dbReference type="EMBL" id="TQV89451.1"/>
    </source>
</evidence>